<evidence type="ECO:0000313" key="2">
    <source>
        <dbReference type="Proteomes" id="UP000297280"/>
    </source>
</evidence>
<protein>
    <submittedName>
        <fullName evidence="1">Uncharacterized protein</fullName>
    </submittedName>
</protein>
<evidence type="ECO:0000313" key="1">
    <source>
        <dbReference type="EMBL" id="TGO83150.1"/>
    </source>
</evidence>
<dbReference type="Proteomes" id="UP000297280">
    <property type="component" value="Unassembled WGS sequence"/>
</dbReference>
<reference evidence="1 2" key="1">
    <citation type="submission" date="2017-12" db="EMBL/GenBank/DDBJ databases">
        <title>Comparative genomics of Botrytis spp.</title>
        <authorList>
            <person name="Valero-Jimenez C.A."/>
            <person name="Tapia P."/>
            <person name="Veloso J."/>
            <person name="Silva-Moreno E."/>
            <person name="Staats M."/>
            <person name="Valdes J.H."/>
            <person name="Van Kan J.A.L."/>
        </authorList>
    </citation>
    <scope>NUCLEOTIDE SEQUENCE [LARGE SCALE GENOMIC DNA]</scope>
    <source>
        <strain evidence="1 2">MUCL3349</strain>
    </source>
</reference>
<sequence>MPFSKAATNHGTLQSRNMTIACLIKFLIKLQKSVTFRLNFHYNAENDIMWMRGDLLRKTTSAGVFPGILHNACYDQFANIAIDVETLFSNNFLQGQAIVLAADKFRPTDDIRTLPFFETFAPKKWYLIYSRSDQKGLATETSDLLLAHMKRNEKGRKERFDSIMKLKGIEGCLWTWPVVEAILESDLSEDKKGWRNNIIVR</sequence>
<comment type="caution">
    <text evidence="1">The sequence shown here is derived from an EMBL/GenBank/DDBJ whole genome shotgun (WGS) entry which is preliminary data.</text>
</comment>
<organism evidence="1 2">
    <name type="scientific">Botrytis porri</name>
    <dbReference type="NCBI Taxonomy" id="87229"/>
    <lineage>
        <taxon>Eukaryota</taxon>
        <taxon>Fungi</taxon>
        <taxon>Dikarya</taxon>
        <taxon>Ascomycota</taxon>
        <taxon>Pezizomycotina</taxon>
        <taxon>Leotiomycetes</taxon>
        <taxon>Helotiales</taxon>
        <taxon>Sclerotiniaceae</taxon>
        <taxon>Botrytis</taxon>
    </lineage>
</organism>
<name>A0A4Z1KBZ3_9HELO</name>
<proteinExistence type="predicted"/>
<accession>A0A4Z1KBZ3</accession>
<dbReference type="AlphaFoldDB" id="A0A4Z1KBZ3"/>
<keyword evidence="2" id="KW-1185">Reference proteome</keyword>
<gene>
    <name evidence="1" type="ORF">BPOR_0695g00070</name>
</gene>
<dbReference type="EMBL" id="PQXO01000694">
    <property type="protein sequence ID" value="TGO83150.1"/>
    <property type="molecule type" value="Genomic_DNA"/>
</dbReference>